<gene>
    <name evidence="8" type="ORF">D9756_008400</name>
</gene>
<dbReference type="PANTHER" id="PTHR12315">
    <property type="entry name" value="BICOID-INTERACTING PROTEIN RELATED"/>
    <property type="match status" value="1"/>
</dbReference>
<dbReference type="OrthoDB" id="540004at2759"/>
<dbReference type="GO" id="GO:0040031">
    <property type="term" value="P:snRNA modification"/>
    <property type="evidence" value="ECO:0007669"/>
    <property type="project" value="TreeGrafter"/>
</dbReference>
<feature type="domain" description="Bin3-type SAM" evidence="7">
    <location>
        <begin position="17"/>
        <end position="245"/>
    </location>
</feature>
<dbReference type="Gene3D" id="3.40.50.150">
    <property type="entry name" value="Vaccinia Virus protein VP39"/>
    <property type="match status" value="1"/>
</dbReference>
<dbReference type="InterPro" id="IPR024160">
    <property type="entry name" value="BIN3_SAM-bd_dom"/>
</dbReference>
<evidence type="ECO:0000256" key="5">
    <source>
        <dbReference type="PROSITE-ProRule" id="PRU00848"/>
    </source>
</evidence>
<sequence>MTPIHGNYHNYYKKRPPARLDRFPHSVFRGNAVLDVGANDGHVTVAVAQTLGPRTITGVDIDNSLVDAAWRHRLAVWSQASPDNQPSYFPASLPHELGPLPIPPADASGHDRHVFPHNITFRCADWTKDDIPEDKAGYDVVLALSITKWIHLNQGDDGLVAFFRKIHKVLHDGGHLILEPQAWESYAKAKRMAEHLKENYQNIKLRPEDFTSVLNDIGFDFAESLGETGEGGFKRPMNLYVKRLSISDASCDD</sequence>
<dbReference type="PROSITE" id="PS51515">
    <property type="entry name" value="BIN3_SAM"/>
    <property type="match status" value="1"/>
</dbReference>
<evidence type="ECO:0000256" key="2">
    <source>
        <dbReference type="ARBA" id="ARBA00022603"/>
    </source>
</evidence>
<dbReference type="InterPro" id="IPR029063">
    <property type="entry name" value="SAM-dependent_MTases_sf"/>
</dbReference>
<dbReference type="AlphaFoldDB" id="A0A8H5FW50"/>
<protein>
    <recommendedName>
        <fullName evidence="6">RNA methyltransferase</fullName>
        <ecNumber evidence="6">2.1.1.-</ecNumber>
    </recommendedName>
</protein>
<dbReference type="Proteomes" id="UP000559027">
    <property type="component" value="Unassembled WGS sequence"/>
</dbReference>
<dbReference type="EMBL" id="JAACJO010000013">
    <property type="protein sequence ID" value="KAF5351179.1"/>
    <property type="molecule type" value="Genomic_DNA"/>
</dbReference>
<evidence type="ECO:0000256" key="1">
    <source>
        <dbReference type="ARBA" id="ARBA00008361"/>
    </source>
</evidence>
<keyword evidence="4 5" id="KW-0949">S-adenosyl-L-methionine</keyword>
<comment type="caution">
    <text evidence="8">The sequence shown here is derived from an EMBL/GenBank/DDBJ whole genome shotgun (WGS) entry which is preliminary data.</text>
</comment>
<dbReference type="GO" id="GO:0017069">
    <property type="term" value="F:snRNA binding"/>
    <property type="evidence" value="ECO:0007669"/>
    <property type="project" value="TreeGrafter"/>
</dbReference>
<dbReference type="Pfam" id="PF06859">
    <property type="entry name" value="Bin3"/>
    <property type="match status" value="1"/>
</dbReference>
<dbReference type="GO" id="GO:0008173">
    <property type="term" value="F:RNA methyltransferase activity"/>
    <property type="evidence" value="ECO:0007669"/>
    <property type="project" value="UniProtKB-UniRule"/>
</dbReference>
<dbReference type="InterPro" id="IPR039772">
    <property type="entry name" value="Bin3-like"/>
</dbReference>
<dbReference type="InterPro" id="IPR010675">
    <property type="entry name" value="Bin3_C"/>
</dbReference>
<evidence type="ECO:0000256" key="3">
    <source>
        <dbReference type="ARBA" id="ARBA00022679"/>
    </source>
</evidence>
<evidence type="ECO:0000313" key="8">
    <source>
        <dbReference type="EMBL" id="KAF5351179.1"/>
    </source>
</evidence>
<dbReference type="GO" id="GO:0008171">
    <property type="term" value="F:O-methyltransferase activity"/>
    <property type="evidence" value="ECO:0007669"/>
    <property type="project" value="UniProtKB-UniRule"/>
</dbReference>
<evidence type="ECO:0000313" key="9">
    <source>
        <dbReference type="Proteomes" id="UP000559027"/>
    </source>
</evidence>
<accession>A0A8H5FW50</accession>
<dbReference type="PANTHER" id="PTHR12315:SF0">
    <property type="entry name" value="7SK SNRNA METHYLPHOSPHATE CAPPING ENZYME"/>
    <property type="match status" value="1"/>
</dbReference>
<reference evidence="8 9" key="1">
    <citation type="journal article" date="2020" name="ISME J.">
        <title>Uncovering the hidden diversity of litter-decomposition mechanisms in mushroom-forming fungi.</title>
        <authorList>
            <person name="Floudas D."/>
            <person name="Bentzer J."/>
            <person name="Ahren D."/>
            <person name="Johansson T."/>
            <person name="Persson P."/>
            <person name="Tunlid A."/>
        </authorList>
    </citation>
    <scope>NUCLEOTIDE SEQUENCE [LARGE SCALE GENOMIC DNA]</scope>
    <source>
        <strain evidence="8 9">CBS 146.42</strain>
    </source>
</reference>
<evidence type="ECO:0000256" key="6">
    <source>
        <dbReference type="RuleBase" id="RU367087"/>
    </source>
</evidence>
<comment type="similarity">
    <text evidence="1 6">Belongs to the methyltransferase superfamily.</text>
</comment>
<evidence type="ECO:0000256" key="4">
    <source>
        <dbReference type="ARBA" id="ARBA00022691"/>
    </source>
</evidence>
<name>A0A8H5FW50_9AGAR</name>
<dbReference type="CDD" id="cd02440">
    <property type="entry name" value="AdoMet_MTases"/>
    <property type="match status" value="1"/>
</dbReference>
<proteinExistence type="inferred from homology"/>
<dbReference type="SUPFAM" id="SSF53335">
    <property type="entry name" value="S-adenosyl-L-methionine-dependent methyltransferases"/>
    <property type="match status" value="1"/>
</dbReference>
<dbReference type="GO" id="GO:0032259">
    <property type="term" value="P:methylation"/>
    <property type="evidence" value="ECO:0007669"/>
    <property type="project" value="UniProtKB-KW"/>
</dbReference>
<keyword evidence="3 6" id="KW-0808">Transferase</keyword>
<keyword evidence="9" id="KW-1185">Reference proteome</keyword>
<organism evidence="8 9">
    <name type="scientific">Leucocoprinus leucothites</name>
    <dbReference type="NCBI Taxonomy" id="201217"/>
    <lineage>
        <taxon>Eukaryota</taxon>
        <taxon>Fungi</taxon>
        <taxon>Dikarya</taxon>
        <taxon>Basidiomycota</taxon>
        <taxon>Agaricomycotina</taxon>
        <taxon>Agaricomycetes</taxon>
        <taxon>Agaricomycetidae</taxon>
        <taxon>Agaricales</taxon>
        <taxon>Agaricineae</taxon>
        <taxon>Agaricaceae</taxon>
        <taxon>Leucocoprinus</taxon>
    </lineage>
</organism>
<keyword evidence="2 6" id="KW-0489">Methyltransferase</keyword>
<dbReference type="EC" id="2.1.1.-" evidence="6"/>
<evidence type="ECO:0000259" key="7">
    <source>
        <dbReference type="PROSITE" id="PS51515"/>
    </source>
</evidence>